<protein>
    <submittedName>
        <fullName evidence="1">Uncharacterized protein</fullName>
    </submittedName>
</protein>
<reference evidence="1" key="2">
    <citation type="submission" date="2021-04" db="EMBL/GenBank/DDBJ databases">
        <authorList>
            <person name="Gilroy R."/>
        </authorList>
    </citation>
    <scope>NUCLEOTIDE SEQUENCE</scope>
    <source>
        <strain evidence="1">ChiGjej6B6-14162</strain>
    </source>
</reference>
<reference evidence="1" key="1">
    <citation type="journal article" date="2021" name="PeerJ">
        <title>Extensive microbial diversity within the chicken gut microbiome revealed by metagenomics and culture.</title>
        <authorList>
            <person name="Gilroy R."/>
            <person name="Ravi A."/>
            <person name="Getino M."/>
            <person name="Pursley I."/>
            <person name="Horton D.L."/>
            <person name="Alikhan N.F."/>
            <person name="Baker D."/>
            <person name="Gharbi K."/>
            <person name="Hall N."/>
            <person name="Watson M."/>
            <person name="Adriaenssens E.M."/>
            <person name="Foster-Nyarko E."/>
            <person name="Jarju S."/>
            <person name="Secka A."/>
            <person name="Antonio M."/>
            <person name="Oren A."/>
            <person name="Chaudhuri R.R."/>
            <person name="La Ragione R."/>
            <person name="Hildebrand F."/>
            <person name="Pallen M.J."/>
        </authorList>
    </citation>
    <scope>NUCLEOTIDE SEQUENCE</scope>
    <source>
        <strain evidence="1">ChiGjej6B6-14162</strain>
    </source>
</reference>
<gene>
    <name evidence="1" type="ORF">H9977_10615</name>
</gene>
<proteinExistence type="predicted"/>
<dbReference type="Proteomes" id="UP000886740">
    <property type="component" value="Unassembled WGS sequence"/>
</dbReference>
<evidence type="ECO:0000313" key="1">
    <source>
        <dbReference type="EMBL" id="HIX75468.1"/>
    </source>
</evidence>
<organism evidence="1 2">
    <name type="scientific">Candidatus Parabacteroides intestinipullorum</name>
    <dbReference type="NCBI Taxonomy" id="2838723"/>
    <lineage>
        <taxon>Bacteria</taxon>
        <taxon>Pseudomonadati</taxon>
        <taxon>Bacteroidota</taxon>
        <taxon>Bacteroidia</taxon>
        <taxon>Bacteroidales</taxon>
        <taxon>Tannerellaceae</taxon>
        <taxon>Parabacteroides</taxon>
    </lineage>
</organism>
<dbReference type="AlphaFoldDB" id="A0A9D1X9N2"/>
<accession>A0A9D1X9N2</accession>
<comment type="caution">
    <text evidence="1">The sequence shown here is derived from an EMBL/GenBank/DDBJ whole genome shotgun (WGS) entry which is preliminary data.</text>
</comment>
<sequence>MDEFYTRCMDDIEKKEDKASVKDEGPQRQTLEFLRQFARTYRAEKILAPELRGYVIN</sequence>
<name>A0A9D1X9N2_9BACT</name>
<dbReference type="EMBL" id="DXEL01000071">
    <property type="protein sequence ID" value="HIX75468.1"/>
    <property type="molecule type" value="Genomic_DNA"/>
</dbReference>
<evidence type="ECO:0000313" key="2">
    <source>
        <dbReference type="Proteomes" id="UP000886740"/>
    </source>
</evidence>